<evidence type="ECO:0000313" key="2">
    <source>
        <dbReference type="EMBL" id="SLN30600.1"/>
    </source>
</evidence>
<sequence length="141" mass="14924">MVRALHIAKVAALALLAAQGAGQGAWAQTSLAADPDVARNMMFSMLASTAAQNCKRLDLEIAGNAQLAQETMKIVAARGYAVDEISTLNDAAYLGQIAQEAEVFLAPHGATIDDTRALCAYAERDLEGQLSVLSTLIKKHR</sequence>
<organism evidence="2 3">
    <name type="scientific">Aquimixticola soesokkakensis</name>
    <dbReference type="NCBI Taxonomy" id="1519096"/>
    <lineage>
        <taxon>Bacteria</taxon>
        <taxon>Pseudomonadati</taxon>
        <taxon>Pseudomonadota</taxon>
        <taxon>Alphaproteobacteria</taxon>
        <taxon>Rhodobacterales</taxon>
        <taxon>Paracoccaceae</taxon>
        <taxon>Aquimixticola</taxon>
    </lineage>
</organism>
<dbReference type="Proteomes" id="UP000193862">
    <property type="component" value="Unassembled WGS sequence"/>
</dbReference>
<evidence type="ECO:0000313" key="3">
    <source>
        <dbReference type="Proteomes" id="UP000193862"/>
    </source>
</evidence>
<reference evidence="2 3" key="1">
    <citation type="submission" date="2017-03" db="EMBL/GenBank/DDBJ databases">
        <authorList>
            <person name="Afonso C.L."/>
            <person name="Miller P.J."/>
            <person name="Scott M.A."/>
            <person name="Spackman E."/>
            <person name="Goraichik I."/>
            <person name="Dimitrov K.M."/>
            <person name="Suarez D.L."/>
            <person name="Swayne D.E."/>
        </authorList>
    </citation>
    <scope>NUCLEOTIDE SEQUENCE [LARGE SCALE GENOMIC DNA]</scope>
    <source>
        <strain evidence="2 3">CECT 8620</strain>
    </source>
</reference>
<feature type="signal peptide" evidence="1">
    <location>
        <begin position="1"/>
        <end position="27"/>
    </location>
</feature>
<dbReference type="EMBL" id="FWFS01000003">
    <property type="protein sequence ID" value="SLN30600.1"/>
    <property type="molecule type" value="Genomic_DNA"/>
</dbReference>
<dbReference type="RefSeq" id="WP_085835715.1">
    <property type="nucleotide sequence ID" value="NZ_FWFS01000003.1"/>
</dbReference>
<gene>
    <name evidence="2" type="ORF">AQS8620_00965</name>
</gene>
<keyword evidence="3" id="KW-1185">Reference proteome</keyword>
<name>A0A1Y5S3V6_9RHOB</name>
<keyword evidence="1" id="KW-0732">Signal</keyword>
<feature type="chain" id="PRO_5013164775" evidence="1">
    <location>
        <begin position="28"/>
        <end position="141"/>
    </location>
</feature>
<proteinExistence type="predicted"/>
<accession>A0A1Y5S3V6</accession>
<dbReference type="InterPro" id="IPR020349">
    <property type="entry name" value="Uncharacterised_14.7kDa"/>
</dbReference>
<protein>
    <submittedName>
        <fullName evidence="2">Uncharacterized protein</fullName>
    </submittedName>
</protein>
<evidence type="ECO:0000256" key="1">
    <source>
        <dbReference type="SAM" id="SignalP"/>
    </source>
</evidence>
<dbReference type="AlphaFoldDB" id="A0A1Y5S3V6"/>
<dbReference type="Pfam" id="PF17267">
    <property type="entry name" value="DUF5333"/>
    <property type="match status" value="1"/>
</dbReference>